<evidence type="ECO:0000313" key="1">
    <source>
        <dbReference type="EMBL" id="GJT17673.1"/>
    </source>
</evidence>
<proteinExistence type="predicted"/>
<protein>
    <submittedName>
        <fullName evidence="1">Uncharacterized protein</fullName>
    </submittedName>
</protein>
<name>A0ABQ5BVK8_9ASTR</name>
<comment type="caution">
    <text evidence="1">The sequence shown here is derived from an EMBL/GenBank/DDBJ whole genome shotgun (WGS) entry which is preliminary data.</text>
</comment>
<reference evidence="1" key="1">
    <citation type="journal article" date="2022" name="Int. J. Mol. Sci.">
        <title>Draft Genome of Tanacetum Coccineum: Genomic Comparison of Closely Related Tanacetum-Family Plants.</title>
        <authorList>
            <person name="Yamashiro T."/>
            <person name="Shiraishi A."/>
            <person name="Nakayama K."/>
            <person name="Satake H."/>
        </authorList>
    </citation>
    <scope>NUCLEOTIDE SEQUENCE</scope>
</reference>
<reference evidence="1" key="2">
    <citation type="submission" date="2022-01" db="EMBL/GenBank/DDBJ databases">
        <authorList>
            <person name="Yamashiro T."/>
            <person name="Shiraishi A."/>
            <person name="Satake H."/>
            <person name="Nakayama K."/>
        </authorList>
    </citation>
    <scope>NUCLEOTIDE SEQUENCE</scope>
</reference>
<dbReference type="EMBL" id="BQNB010013577">
    <property type="protein sequence ID" value="GJT17673.1"/>
    <property type="molecule type" value="Genomic_DNA"/>
</dbReference>
<dbReference type="Proteomes" id="UP001151760">
    <property type="component" value="Unassembled WGS sequence"/>
</dbReference>
<sequence>MSAYVHGNTSALHWMSYCSFLLKLVAKNICHSLQNAFLDLLLSLFYLVGFIGRKYNTNPMRSVEFHYCMDCGQYDPYLLHGCYSEEKIVWGIGPDDDKVQVPGIDWFRAYGLRENDSISEKPMIRPLVWREHVLVLLSSFVFVPREAFIELVETLFMIIGGSIGGNFLRFNPSITILTTNTMYPSRKIRRIRAYTHQRPQRDKAQYAVSRETQYAVFKVWSQCNILEDIKRGPYFKKSPICLAPTFPFSSLFLLHQSLATLSHLNISSPILLLHNRFFSHVRSTSRAFIKYINIESIFDKILCSMILRPCGRNYDYVIHNMPTTYKDFKGHQRVSCDVAPWYNGLGMAILAIVAPLAPGVKPLVTTNEQPSVEATHKDEAPVVILTRAFRGVDKATLAFGKAHCKVPWTNERPLENRELNAIIGAWFTLWRD</sequence>
<accession>A0ABQ5BVK8</accession>
<evidence type="ECO:0000313" key="2">
    <source>
        <dbReference type="Proteomes" id="UP001151760"/>
    </source>
</evidence>
<gene>
    <name evidence="1" type="ORF">Tco_0876379</name>
</gene>
<organism evidence="1 2">
    <name type="scientific">Tanacetum coccineum</name>
    <dbReference type="NCBI Taxonomy" id="301880"/>
    <lineage>
        <taxon>Eukaryota</taxon>
        <taxon>Viridiplantae</taxon>
        <taxon>Streptophyta</taxon>
        <taxon>Embryophyta</taxon>
        <taxon>Tracheophyta</taxon>
        <taxon>Spermatophyta</taxon>
        <taxon>Magnoliopsida</taxon>
        <taxon>eudicotyledons</taxon>
        <taxon>Gunneridae</taxon>
        <taxon>Pentapetalae</taxon>
        <taxon>asterids</taxon>
        <taxon>campanulids</taxon>
        <taxon>Asterales</taxon>
        <taxon>Asteraceae</taxon>
        <taxon>Asteroideae</taxon>
        <taxon>Anthemideae</taxon>
        <taxon>Anthemidinae</taxon>
        <taxon>Tanacetum</taxon>
    </lineage>
</organism>
<keyword evidence="2" id="KW-1185">Reference proteome</keyword>